<comment type="similarity">
    <text evidence="6">Belongs to the cyclin family.</text>
</comment>
<evidence type="ECO:0000259" key="8">
    <source>
        <dbReference type="SMART" id="SM00385"/>
    </source>
</evidence>
<dbReference type="SUPFAM" id="SSF47954">
    <property type="entry name" value="Cyclin-like"/>
    <property type="match status" value="1"/>
</dbReference>
<organism evidence="9 10">
    <name type="scientific">Trifolium subterraneum</name>
    <name type="common">Subterranean clover</name>
    <dbReference type="NCBI Taxonomy" id="3900"/>
    <lineage>
        <taxon>Eukaryota</taxon>
        <taxon>Viridiplantae</taxon>
        <taxon>Streptophyta</taxon>
        <taxon>Embryophyta</taxon>
        <taxon>Tracheophyta</taxon>
        <taxon>Spermatophyta</taxon>
        <taxon>Magnoliopsida</taxon>
        <taxon>eudicotyledons</taxon>
        <taxon>Gunneridae</taxon>
        <taxon>Pentapetalae</taxon>
        <taxon>rosids</taxon>
        <taxon>fabids</taxon>
        <taxon>Fabales</taxon>
        <taxon>Fabaceae</taxon>
        <taxon>Papilionoideae</taxon>
        <taxon>50 kb inversion clade</taxon>
        <taxon>NPAAA clade</taxon>
        <taxon>Hologalegina</taxon>
        <taxon>IRL clade</taxon>
        <taxon>Trifolieae</taxon>
        <taxon>Trifolium</taxon>
    </lineage>
</organism>
<dbReference type="InterPro" id="IPR039361">
    <property type="entry name" value="Cyclin"/>
</dbReference>
<keyword evidence="10" id="KW-1185">Reference proteome</keyword>
<dbReference type="InterPro" id="IPR006671">
    <property type="entry name" value="Cyclin_N"/>
</dbReference>
<evidence type="ECO:0000256" key="1">
    <source>
        <dbReference type="ARBA" id="ARBA00011177"/>
    </source>
</evidence>
<dbReference type="GO" id="GO:0051301">
    <property type="term" value="P:cell division"/>
    <property type="evidence" value="ECO:0007669"/>
    <property type="project" value="UniProtKB-KW"/>
</dbReference>
<evidence type="ECO:0000256" key="3">
    <source>
        <dbReference type="ARBA" id="ARBA00023127"/>
    </source>
</evidence>
<dbReference type="AlphaFoldDB" id="A0A2Z6MYI2"/>
<evidence type="ECO:0000256" key="7">
    <source>
        <dbReference type="SAM" id="Phobius"/>
    </source>
</evidence>
<dbReference type="InterPro" id="IPR036915">
    <property type="entry name" value="Cyclin-like_sf"/>
</dbReference>
<dbReference type="EMBL" id="DF973632">
    <property type="protein sequence ID" value="GAU36521.1"/>
    <property type="molecule type" value="Genomic_DNA"/>
</dbReference>
<dbReference type="OrthoDB" id="5590282at2759"/>
<keyword evidence="7" id="KW-0472">Membrane</keyword>
<dbReference type="SMART" id="SM00385">
    <property type="entry name" value="CYCLIN"/>
    <property type="match status" value="1"/>
</dbReference>
<keyword evidence="3 6" id="KW-0195">Cyclin</keyword>
<evidence type="ECO:0000256" key="2">
    <source>
        <dbReference type="ARBA" id="ARBA00022618"/>
    </source>
</evidence>
<dbReference type="Proteomes" id="UP000242715">
    <property type="component" value="Unassembled WGS sequence"/>
</dbReference>
<keyword evidence="2" id="KW-0132">Cell division</keyword>
<dbReference type="Pfam" id="PF00134">
    <property type="entry name" value="Cyclin_N"/>
    <property type="match status" value="1"/>
</dbReference>
<gene>
    <name evidence="9" type="ORF">TSUD_316470</name>
</gene>
<dbReference type="PANTHER" id="PTHR10177">
    <property type="entry name" value="CYCLINS"/>
    <property type="match status" value="1"/>
</dbReference>
<keyword evidence="7" id="KW-1133">Transmembrane helix</keyword>
<evidence type="ECO:0000256" key="5">
    <source>
        <dbReference type="ARBA" id="ARBA00032263"/>
    </source>
</evidence>
<evidence type="ECO:0000313" key="10">
    <source>
        <dbReference type="Proteomes" id="UP000242715"/>
    </source>
</evidence>
<keyword evidence="4" id="KW-0131">Cell cycle</keyword>
<name>A0A2Z6MYI2_TRISU</name>
<reference evidence="10" key="1">
    <citation type="journal article" date="2017" name="Front. Plant Sci.">
        <title>Climate Clever Clovers: New Paradigm to Reduce the Environmental Footprint of Ruminants by Breeding Low Methanogenic Forages Utilizing Haplotype Variation.</title>
        <authorList>
            <person name="Kaur P."/>
            <person name="Appels R."/>
            <person name="Bayer P.E."/>
            <person name="Keeble-Gagnere G."/>
            <person name="Wang J."/>
            <person name="Hirakawa H."/>
            <person name="Shirasawa K."/>
            <person name="Vercoe P."/>
            <person name="Stefanova K."/>
            <person name="Durmic Z."/>
            <person name="Nichols P."/>
            <person name="Revell C."/>
            <person name="Isobe S.N."/>
            <person name="Edwards D."/>
            <person name="Erskine W."/>
        </authorList>
    </citation>
    <scope>NUCLEOTIDE SEQUENCE [LARGE SCALE GENOMIC DNA]</scope>
    <source>
        <strain evidence="10">cv. Daliak</strain>
    </source>
</reference>
<dbReference type="FunFam" id="1.10.472.10:FF:000001">
    <property type="entry name" value="G2/mitotic-specific cyclin"/>
    <property type="match status" value="1"/>
</dbReference>
<feature type="transmembrane region" description="Helical" evidence="7">
    <location>
        <begin position="12"/>
        <end position="30"/>
    </location>
</feature>
<evidence type="ECO:0000256" key="6">
    <source>
        <dbReference type="RuleBase" id="RU000383"/>
    </source>
</evidence>
<protein>
    <recommendedName>
        <fullName evidence="5">B-like cyclin</fullName>
    </recommendedName>
</protein>
<dbReference type="Gene3D" id="1.10.472.10">
    <property type="entry name" value="Cyclin-like"/>
    <property type="match status" value="2"/>
</dbReference>
<dbReference type="InterPro" id="IPR013763">
    <property type="entry name" value="Cyclin-like_dom"/>
</dbReference>
<keyword evidence="7" id="KW-0812">Transmembrane</keyword>
<comment type="subunit">
    <text evidence="1">Interacts with the CDC2 protein kinase to form a serine/threonine kinase holoenzyme complex also known as maturation promoting factor (MPF). The cyclin subunit imparts substrate specificity to the complex.</text>
</comment>
<proteinExistence type="inferred from homology"/>
<evidence type="ECO:0000313" key="9">
    <source>
        <dbReference type="EMBL" id="GAU36521.1"/>
    </source>
</evidence>
<feature type="domain" description="Cyclin-like" evidence="8">
    <location>
        <begin position="96"/>
        <end position="180"/>
    </location>
</feature>
<sequence length="214" mass="24956">MNLYSKLSTGRIQFSFTIILLSIILAWKFSSLDPLSTSKKKNKNNLTSTEIDNDDSVISEAYNYLLSTEKKRKPMIDYMEIVQTDIDRNRRGICIDWVVSLVDYFKLLPDTLYFTVSCIDRFLSFKPISANKLELLCVSSMFIASKYEDTFPPEVEENRDCTKNKSSKEEILEMEIDILKTLNFDMGNPTIKTFLRQDCQIWRLLRLPARKITI</sequence>
<accession>A0A2Z6MYI2</accession>
<evidence type="ECO:0000256" key="4">
    <source>
        <dbReference type="ARBA" id="ARBA00023306"/>
    </source>
</evidence>